<sequence>MAATLLQPTSHLTAFSHIGNWKEMVSMEEKEERKKKMVLEEKDAAKEWVYKGEGAANLVLSYKGSSPIFVGKVLRVQKAPRNSTQSTTSSVLTANEILLWNDFKDIVSSHSKEIVEQSYVLNIMLPLLGSEYVDVGKRVLVSRQFLEATEDNIHCQRPAWRVNAAKVNTICDSALLISDHSVFPHGTLKGNPCISVEIKPKCGFLPSSKFIREQNAIKKSVTRFRMHQLLKLHKGEISQKSEYSPLDLYSGCIERINKAVKALFTTPQNNFRIFLNGSLIFGGLGGGMDSTNFVNGETLENLFEGIIKADHGLRLPSFLQLIAETIFKSRVLDRLLEAQKLDSIDIEGAIHAYYNILSQPCQICKDLADCELSERYSYLHSIPLEESLKIVRDYLIAATAKDCSLMISFRPGESGGPVSPYSSVQLESTNQSFDYKAYFIDLDMKPLKKMSYYYELDQKITCCYSERENIK</sequence>
<dbReference type="GO" id="GO:0005524">
    <property type="term" value="F:ATP binding"/>
    <property type="evidence" value="ECO:0007669"/>
    <property type="project" value="UniProtKB-KW"/>
</dbReference>
<accession>A0A7J6V759</accession>
<reference evidence="7 8" key="1">
    <citation type="submission" date="2020-06" db="EMBL/GenBank/DDBJ databases">
        <title>Transcriptomic and genomic resources for Thalictrum thalictroides and T. hernandezii: Facilitating candidate gene discovery in an emerging model plant lineage.</title>
        <authorList>
            <person name="Arias T."/>
            <person name="Riano-Pachon D.M."/>
            <person name="Di Stilio V.S."/>
        </authorList>
    </citation>
    <scope>NUCLEOTIDE SEQUENCE [LARGE SCALE GENOMIC DNA]</scope>
    <source>
        <strain evidence="8">cv. WT478/WT964</strain>
        <tissue evidence="7">Leaves</tissue>
    </source>
</reference>
<dbReference type="Gene3D" id="3.30.200.110">
    <property type="entry name" value="Inositol-pentakisphosphate 2-kinase, N-lobe"/>
    <property type="match status" value="1"/>
</dbReference>
<dbReference type="InterPro" id="IPR009286">
    <property type="entry name" value="Ins_P5_2-kin"/>
</dbReference>
<evidence type="ECO:0000256" key="2">
    <source>
        <dbReference type="ARBA" id="ARBA00022679"/>
    </source>
</evidence>
<evidence type="ECO:0000313" key="8">
    <source>
        <dbReference type="Proteomes" id="UP000554482"/>
    </source>
</evidence>
<gene>
    <name evidence="7" type="ORF">FRX31_030389</name>
</gene>
<keyword evidence="4 6" id="KW-0418">Kinase</keyword>
<protein>
    <recommendedName>
        <fullName evidence="1 6">Inositol-pentakisphosphate 2-kinase</fullName>
        <ecNumber evidence="1 6">2.7.1.158</ecNumber>
    </recommendedName>
</protein>
<organism evidence="7 8">
    <name type="scientific">Thalictrum thalictroides</name>
    <name type="common">Rue-anemone</name>
    <name type="synonym">Anemone thalictroides</name>
    <dbReference type="NCBI Taxonomy" id="46969"/>
    <lineage>
        <taxon>Eukaryota</taxon>
        <taxon>Viridiplantae</taxon>
        <taxon>Streptophyta</taxon>
        <taxon>Embryophyta</taxon>
        <taxon>Tracheophyta</taxon>
        <taxon>Spermatophyta</taxon>
        <taxon>Magnoliopsida</taxon>
        <taxon>Ranunculales</taxon>
        <taxon>Ranunculaceae</taxon>
        <taxon>Thalictroideae</taxon>
        <taxon>Thalictrum</taxon>
    </lineage>
</organism>
<dbReference type="EMBL" id="JABWDY010037969">
    <property type="protein sequence ID" value="KAF5180025.1"/>
    <property type="molecule type" value="Genomic_DNA"/>
</dbReference>
<dbReference type="GO" id="GO:0032958">
    <property type="term" value="P:inositol phosphate biosynthetic process"/>
    <property type="evidence" value="ECO:0007669"/>
    <property type="project" value="TreeGrafter"/>
</dbReference>
<evidence type="ECO:0000313" key="7">
    <source>
        <dbReference type="EMBL" id="KAF5180025.1"/>
    </source>
</evidence>
<dbReference type="PANTHER" id="PTHR14456:SF2">
    <property type="entry name" value="INOSITOL-PENTAKISPHOSPHATE 2-KINASE"/>
    <property type="match status" value="1"/>
</dbReference>
<evidence type="ECO:0000256" key="6">
    <source>
        <dbReference type="RuleBase" id="RU364126"/>
    </source>
</evidence>
<keyword evidence="3 6" id="KW-0547">Nucleotide-binding</keyword>
<evidence type="ECO:0000256" key="4">
    <source>
        <dbReference type="ARBA" id="ARBA00022777"/>
    </source>
</evidence>
<evidence type="ECO:0000256" key="3">
    <source>
        <dbReference type="ARBA" id="ARBA00022741"/>
    </source>
</evidence>
<evidence type="ECO:0000256" key="5">
    <source>
        <dbReference type="ARBA" id="ARBA00022840"/>
    </source>
</evidence>
<dbReference type="EC" id="2.7.1.158" evidence="1 6"/>
<dbReference type="GO" id="GO:0005634">
    <property type="term" value="C:nucleus"/>
    <property type="evidence" value="ECO:0007669"/>
    <property type="project" value="TreeGrafter"/>
</dbReference>
<dbReference type="InterPro" id="IPR043001">
    <property type="entry name" value="IP5_2-K_N_lobe"/>
</dbReference>
<dbReference type="AlphaFoldDB" id="A0A7J6V759"/>
<evidence type="ECO:0000256" key="1">
    <source>
        <dbReference type="ARBA" id="ARBA00012023"/>
    </source>
</evidence>
<comment type="catalytic activity">
    <reaction evidence="6">
        <text>1D-myo-inositol 1,3,4,5,6-pentakisphosphate + ATP = 1D-myo-inositol hexakisphosphate + ADP + H(+)</text>
        <dbReference type="Rhea" id="RHEA:20313"/>
        <dbReference type="ChEBI" id="CHEBI:15378"/>
        <dbReference type="ChEBI" id="CHEBI:30616"/>
        <dbReference type="ChEBI" id="CHEBI:57733"/>
        <dbReference type="ChEBI" id="CHEBI:58130"/>
        <dbReference type="ChEBI" id="CHEBI:456216"/>
        <dbReference type="EC" id="2.7.1.158"/>
    </reaction>
</comment>
<comment type="caution">
    <text evidence="7">The sequence shown here is derived from an EMBL/GenBank/DDBJ whole genome shotgun (WGS) entry which is preliminary data.</text>
</comment>
<comment type="function">
    <text evidence="6">Phosphorylates Ins(1,3,4,5,6)P5 at position 2 to form Ins(1,2,3,4,5,6)P6 (InsP6 or phytate).</text>
</comment>
<dbReference type="Proteomes" id="UP000554482">
    <property type="component" value="Unassembled WGS sequence"/>
</dbReference>
<proteinExistence type="predicted"/>
<dbReference type="PANTHER" id="PTHR14456">
    <property type="entry name" value="INOSITOL POLYPHOSPHATE KINASE 1"/>
    <property type="match status" value="1"/>
</dbReference>
<keyword evidence="5 6" id="KW-0067">ATP-binding</keyword>
<comment type="domain">
    <text evidence="6">The EXKPK motif is conserved in inositol-pentakisphosphate 2-kinases of both family 1 and 2.</text>
</comment>
<dbReference type="GO" id="GO:0035299">
    <property type="term" value="F:inositol-1,3,4,5,6-pentakisphosphate 2-kinase activity"/>
    <property type="evidence" value="ECO:0007669"/>
    <property type="project" value="UniProtKB-EC"/>
</dbReference>
<name>A0A7J6V759_THATH</name>
<dbReference type="Pfam" id="PF06090">
    <property type="entry name" value="Ins_P5_2-kin"/>
    <property type="match status" value="1"/>
</dbReference>
<keyword evidence="2 6" id="KW-0808">Transferase</keyword>
<dbReference type="OrthoDB" id="272370at2759"/>
<keyword evidence="8" id="KW-1185">Reference proteome</keyword>